<keyword evidence="6" id="KW-1185">Reference proteome</keyword>
<dbReference type="InterPro" id="IPR004843">
    <property type="entry name" value="Calcineurin-like_PHP"/>
</dbReference>
<evidence type="ECO:0000259" key="2">
    <source>
        <dbReference type="Pfam" id="PF00149"/>
    </source>
</evidence>
<evidence type="ECO:0000313" key="6">
    <source>
        <dbReference type="Proteomes" id="UP000016648"/>
    </source>
</evidence>
<dbReference type="GO" id="GO:0016787">
    <property type="term" value="F:hydrolase activity"/>
    <property type="evidence" value="ECO:0007669"/>
    <property type="project" value="InterPro"/>
</dbReference>
<feature type="domain" description="Calcineurin-like phosphoesterase" evidence="2">
    <location>
        <begin position="147"/>
        <end position="323"/>
    </location>
</feature>
<reference evidence="5 6" key="1">
    <citation type="submission" date="2013-08" db="EMBL/GenBank/DDBJ databases">
        <authorList>
            <person name="Durkin A.S."/>
            <person name="Haft D.R."/>
            <person name="McCorrison J."/>
            <person name="Torralba M."/>
            <person name="Gillis M."/>
            <person name="Haft D.H."/>
            <person name="Methe B."/>
            <person name="Sutton G."/>
            <person name="Nelson K.E."/>
        </authorList>
    </citation>
    <scope>NUCLEOTIDE SEQUENCE [LARGE SCALE GENOMIC DNA]</scope>
    <source>
        <strain evidence="5 6">F0067</strain>
    </source>
</reference>
<comment type="caution">
    <text evidence="5">The sequence shown here is derived from an EMBL/GenBank/DDBJ whole genome shotgun (WGS) entry which is preliminary data.</text>
</comment>
<dbReference type="InterPro" id="IPR011047">
    <property type="entry name" value="Quinoprotein_ADH-like_sf"/>
</dbReference>
<keyword evidence="1" id="KW-0812">Transmembrane</keyword>
<dbReference type="AlphaFoldDB" id="U2P8U4"/>
<dbReference type="Proteomes" id="UP000016648">
    <property type="component" value="Unassembled WGS sequence"/>
</dbReference>
<dbReference type="PANTHER" id="PTHR34512">
    <property type="entry name" value="CELL SURFACE PROTEIN"/>
    <property type="match status" value="1"/>
</dbReference>
<dbReference type="Gene3D" id="3.60.21.10">
    <property type="match status" value="1"/>
</dbReference>
<dbReference type="InterPro" id="IPR029052">
    <property type="entry name" value="Metallo-depent_PP-like"/>
</dbReference>
<feature type="domain" description="Calcineurin-like phosphoesterase N-terminal" evidence="4">
    <location>
        <begin position="67"/>
        <end position="132"/>
    </location>
</feature>
<gene>
    <name evidence="5" type="ORF">HMPREF9135_1337</name>
</gene>
<proteinExistence type="predicted"/>
<keyword evidence="1" id="KW-0472">Membrane</keyword>
<evidence type="ECO:0000259" key="3">
    <source>
        <dbReference type="Pfam" id="PF13360"/>
    </source>
</evidence>
<organism evidence="5 6">
    <name type="scientific">Segatella baroniae F0067</name>
    <dbReference type="NCBI Taxonomy" id="1115809"/>
    <lineage>
        <taxon>Bacteria</taxon>
        <taxon>Pseudomonadati</taxon>
        <taxon>Bacteroidota</taxon>
        <taxon>Bacteroidia</taxon>
        <taxon>Bacteroidales</taxon>
        <taxon>Prevotellaceae</taxon>
        <taxon>Segatella</taxon>
    </lineage>
</organism>
<evidence type="ECO:0000256" key="1">
    <source>
        <dbReference type="SAM" id="Phobius"/>
    </source>
</evidence>
<dbReference type="PANTHER" id="PTHR34512:SF30">
    <property type="entry name" value="OUTER MEMBRANE PROTEIN ASSEMBLY FACTOR BAMB"/>
    <property type="match status" value="1"/>
</dbReference>
<dbReference type="SUPFAM" id="SSF50998">
    <property type="entry name" value="Quinoprotein alcohol dehydrogenase-like"/>
    <property type="match status" value="2"/>
</dbReference>
<keyword evidence="1" id="KW-1133">Transmembrane helix</keyword>
<sequence length="835" mass="93674">MIFFEYRNMYIYEKETALGVSCTNGSKQTFFQVVCLLMFLLTIPFPLYAQYTGRVFEDRNWNGVYDKGDKLLPKVAVSDGLHVVQTDAKGTYLLPGHERMRFLFITTPSGYKTFNAFYQQVRKGTSSYDFALYPCSVGIKSDGSHQFIHLSDTEISTEEGHDMWSRQLCEYADNEKIAFVVHTGDICYEGGLKSHIRILNTRLMDNTQVFYGIGNHDLVKGAYGEELYEKIYGPVFYSFDVGAVHYVMTPMLQGDYRPSYRKEDVYRWLKNDLALVEKGKPIVFFNHSIPEDTITFRYGISPTEYIDLPARGVKNWFYGHWHIHHQVQHPATKMNLICTATPAGGGIDHATSAFRVLAVDAKGKTTSEMRYSYLPAYVQIASLNGLQRPKLSSGKIPLSVNAYSSVSPVQSVQYRCTCEGRPITPLRCMQPQSDFTWYAELELASQWNNRKVTIEVQATFKNGEVKRTKRSFFNGLLEQPAPMRLSWVRNVGASVYMTAPVVQENKVYLATIDENGTGKSALVCLDANTGAICWKYPIRGSVRSSIAVSKGYVLAQDVYGSLYAVDALTGQLNWEKNLGIGLLPGLNDGLLAVGDVVYAGTGLSLCALQISDGKLLWRNKEWSRGEGCVATLSLHQHILIGHANWKGLYANDARTGKMLWEKKDKELRYRSGSVTWSGEQFYLLSGKSLFLIDGHTGHIIVHKSLGYGVDVNTAPLITDDEIIFGTAQRGVVALNKETLEEKWRFQTSPALIYTSPYTRPPSATVETRPVLQGDVVFIGASDGYLYGLHRKTGKPVWKFQTGVPIFSTVAVANGWLYMADFGGNVYGFETRNLFQ</sequence>
<dbReference type="InterPro" id="IPR002372">
    <property type="entry name" value="PQQ_rpt_dom"/>
</dbReference>
<dbReference type="InterPro" id="IPR018391">
    <property type="entry name" value="PQQ_b-propeller_rpt"/>
</dbReference>
<evidence type="ECO:0000259" key="4">
    <source>
        <dbReference type="Pfam" id="PF16371"/>
    </source>
</evidence>
<dbReference type="Pfam" id="PF00149">
    <property type="entry name" value="Metallophos"/>
    <property type="match status" value="1"/>
</dbReference>
<dbReference type="PATRIC" id="fig|1115809.3.peg.119"/>
<feature type="domain" description="Pyrrolo-quinoline quinone repeat" evidence="3">
    <location>
        <begin position="648"/>
        <end position="797"/>
    </location>
</feature>
<accession>U2P8U4</accession>
<dbReference type="SMART" id="SM00564">
    <property type="entry name" value="PQQ"/>
    <property type="match status" value="6"/>
</dbReference>
<dbReference type="EMBL" id="AWEY01000004">
    <property type="protein sequence ID" value="ERK40546.1"/>
    <property type="molecule type" value="Genomic_DNA"/>
</dbReference>
<dbReference type="Gene3D" id="2.130.10.10">
    <property type="entry name" value="YVTN repeat-like/Quinoprotein amine dehydrogenase"/>
    <property type="match status" value="2"/>
</dbReference>
<name>U2P8U4_9BACT</name>
<feature type="domain" description="Pyrrolo-quinoline quinone repeat" evidence="3">
    <location>
        <begin position="487"/>
        <end position="620"/>
    </location>
</feature>
<dbReference type="Pfam" id="PF16371">
    <property type="entry name" value="MetallophosN"/>
    <property type="match status" value="1"/>
</dbReference>
<feature type="transmembrane region" description="Helical" evidence="1">
    <location>
        <begin position="30"/>
        <end position="49"/>
    </location>
</feature>
<dbReference type="Pfam" id="PF13360">
    <property type="entry name" value="PQQ_2"/>
    <property type="match status" value="2"/>
</dbReference>
<dbReference type="InterPro" id="IPR032285">
    <property type="entry name" value="Metallophos_N"/>
</dbReference>
<protein>
    <submittedName>
        <fullName evidence="5">YWTD domain protein</fullName>
    </submittedName>
</protein>
<dbReference type="InterPro" id="IPR015943">
    <property type="entry name" value="WD40/YVTN_repeat-like_dom_sf"/>
</dbReference>
<dbReference type="SUPFAM" id="SSF56300">
    <property type="entry name" value="Metallo-dependent phosphatases"/>
    <property type="match status" value="1"/>
</dbReference>
<evidence type="ECO:0000313" key="5">
    <source>
        <dbReference type="EMBL" id="ERK40546.1"/>
    </source>
</evidence>